<dbReference type="AlphaFoldDB" id="A0A1I2R0T3"/>
<proteinExistence type="predicted"/>
<dbReference type="InterPro" id="IPR051540">
    <property type="entry name" value="S-2-haloacid_dehalogenase"/>
</dbReference>
<dbReference type="Gene3D" id="3.40.50.1000">
    <property type="entry name" value="HAD superfamily/HAD-like"/>
    <property type="match status" value="1"/>
</dbReference>
<name>A0A1I2R0T3_9BACL</name>
<keyword evidence="1" id="KW-0378">Hydrolase</keyword>
<dbReference type="SFLD" id="SFLDG01129">
    <property type="entry name" value="C1.5:_HAD__Beta-PGM__Phosphata"/>
    <property type="match status" value="1"/>
</dbReference>
<dbReference type="SFLD" id="SFLDS00003">
    <property type="entry name" value="Haloacid_Dehalogenase"/>
    <property type="match status" value="1"/>
</dbReference>
<dbReference type="Proteomes" id="UP000198752">
    <property type="component" value="Unassembled WGS sequence"/>
</dbReference>
<dbReference type="PANTHER" id="PTHR43316:SF9">
    <property type="entry name" value="ACID DEHALOGENASE, PUTATIVE (AFU_ORTHOLOGUE AFUA_6G14460)-RELATED"/>
    <property type="match status" value="1"/>
</dbReference>
<dbReference type="EMBL" id="FOOY01000008">
    <property type="protein sequence ID" value="SFG33119.1"/>
    <property type="molecule type" value="Genomic_DNA"/>
</dbReference>
<dbReference type="InterPro" id="IPR023214">
    <property type="entry name" value="HAD_sf"/>
</dbReference>
<reference evidence="3" key="1">
    <citation type="submission" date="2016-10" db="EMBL/GenBank/DDBJ databases">
        <authorList>
            <person name="Varghese N."/>
            <person name="Submissions S."/>
        </authorList>
    </citation>
    <scope>NUCLEOTIDE SEQUENCE [LARGE SCALE GENOMIC DNA]</scope>
    <source>
        <strain evidence="3">ATCC 700379</strain>
    </source>
</reference>
<dbReference type="Pfam" id="PF13419">
    <property type="entry name" value="HAD_2"/>
    <property type="match status" value="1"/>
</dbReference>
<evidence type="ECO:0000256" key="1">
    <source>
        <dbReference type="ARBA" id="ARBA00022801"/>
    </source>
</evidence>
<gene>
    <name evidence="2" type="ORF">SAMN02982927_01400</name>
</gene>
<dbReference type="GO" id="GO:0016787">
    <property type="term" value="F:hydrolase activity"/>
    <property type="evidence" value="ECO:0007669"/>
    <property type="project" value="UniProtKB-KW"/>
</dbReference>
<protein>
    <submittedName>
        <fullName evidence="2">2-haloacid dehalogenase</fullName>
    </submittedName>
</protein>
<organism evidence="2 3">
    <name type="scientific">Sporolactobacillus nakayamae</name>
    <dbReference type="NCBI Taxonomy" id="269670"/>
    <lineage>
        <taxon>Bacteria</taxon>
        <taxon>Bacillati</taxon>
        <taxon>Bacillota</taxon>
        <taxon>Bacilli</taxon>
        <taxon>Bacillales</taxon>
        <taxon>Sporolactobacillaceae</taxon>
        <taxon>Sporolactobacillus</taxon>
    </lineage>
</organism>
<dbReference type="InterPro" id="IPR006439">
    <property type="entry name" value="HAD-SF_hydro_IA"/>
</dbReference>
<dbReference type="PRINTS" id="PR00413">
    <property type="entry name" value="HADHALOGNASE"/>
</dbReference>
<dbReference type="InterPro" id="IPR041492">
    <property type="entry name" value="HAD_2"/>
</dbReference>
<dbReference type="SUPFAM" id="SSF56784">
    <property type="entry name" value="HAD-like"/>
    <property type="match status" value="1"/>
</dbReference>
<dbReference type="STRING" id="269670.SAMN02982927_01400"/>
<accession>A0A1I2R0T3</accession>
<dbReference type="Gene3D" id="1.10.150.750">
    <property type="match status" value="1"/>
</dbReference>
<evidence type="ECO:0000313" key="3">
    <source>
        <dbReference type="Proteomes" id="UP000198752"/>
    </source>
</evidence>
<sequence length="216" mass="25579">MAEQLTFDCYGTLIDTTPFWKELEKIAEEYGIDKSALVTTYVNYEDRLMYGEGLFTVYSAIIFKALRYCEMELNVDKLTDQYERLIKVHKELSPFPEVIDTLKNLKSQGYQTSIMSNSDWNIMRSNLESLKNDFDSVYLAEDLHAYKPQLSLFEQVQNELRTNHHVHIAAGFWWDMVPAQRMNWRRIWVNRQSKRGLQNCMPYSEVKTLDEIVNYL</sequence>
<dbReference type="InterPro" id="IPR036412">
    <property type="entry name" value="HAD-like_sf"/>
</dbReference>
<dbReference type="RefSeq" id="WP_177184681.1">
    <property type="nucleotide sequence ID" value="NZ_FOOY01000008.1"/>
</dbReference>
<dbReference type="PANTHER" id="PTHR43316">
    <property type="entry name" value="HYDROLASE, HALOACID DELAHOGENASE-RELATED"/>
    <property type="match status" value="1"/>
</dbReference>
<keyword evidence="3" id="KW-1185">Reference proteome</keyword>
<evidence type="ECO:0000313" key="2">
    <source>
        <dbReference type="EMBL" id="SFG33119.1"/>
    </source>
</evidence>